<dbReference type="GO" id="GO:0004674">
    <property type="term" value="F:protein serine/threonine kinase activity"/>
    <property type="evidence" value="ECO:0007669"/>
    <property type="project" value="UniProtKB-EC"/>
</dbReference>
<comment type="similarity">
    <text evidence="1">Belongs to the HipA Ser/Thr kinase family.</text>
</comment>
<proteinExistence type="inferred from homology"/>
<dbReference type="EMBL" id="CAJHCQ010000011">
    <property type="protein sequence ID" value="CAD6545781.1"/>
    <property type="molecule type" value="Genomic_DNA"/>
</dbReference>
<evidence type="ECO:0000313" key="6">
    <source>
        <dbReference type="EMBL" id="CAD6545781.1"/>
    </source>
</evidence>
<protein>
    <submittedName>
        <fullName evidence="6">Serine/threonine-protein kinase toxin HipA</fullName>
        <ecNumber evidence="6">2.7.11.1</ecNumber>
    </submittedName>
</protein>
<dbReference type="EC" id="2.7.11.1" evidence="6"/>
<reference evidence="6 7" key="1">
    <citation type="submission" date="2020-10" db="EMBL/GenBank/DDBJ databases">
        <authorList>
            <person name="Peeters C."/>
        </authorList>
    </citation>
    <scope>NUCLEOTIDE SEQUENCE [LARGE SCALE GENOMIC DNA]</scope>
    <source>
        <strain evidence="6 7">LMG 27952</strain>
    </source>
</reference>
<keyword evidence="2 6" id="KW-0808">Transferase</keyword>
<dbReference type="Pfam" id="PF07804">
    <property type="entry name" value="HipA_C"/>
    <property type="match status" value="1"/>
</dbReference>
<dbReference type="CDD" id="cd17808">
    <property type="entry name" value="HipA_Ec_like"/>
    <property type="match status" value="1"/>
</dbReference>
<dbReference type="InterPro" id="IPR012893">
    <property type="entry name" value="HipA-like_C"/>
</dbReference>
<dbReference type="InterPro" id="IPR017508">
    <property type="entry name" value="HipA_N1"/>
</dbReference>
<keyword evidence="7" id="KW-1185">Reference proteome</keyword>
<organism evidence="6 7">
    <name type="scientific">Paraburkholderia hiiakae</name>
    <dbReference type="NCBI Taxonomy" id="1081782"/>
    <lineage>
        <taxon>Bacteria</taxon>
        <taxon>Pseudomonadati</taxon>
        <taxon>Pseudomonadota</taxon>
        <taxon>Betaproteobacteria</taxon>
        <taxon>Burkholderiales</taxon>
        <taxon>Burkholderiaceae</taxon>
        <taxon>Paraburkholderia</taxon>
    </lineage>
</organism>
<evidence type="ECO:0000259" key="5">
    <source>
        <dbReference type="Pfam" id="PF13657"/>
    </source>
</evidence>
<dbReference type="PANTHER" id="PTHR37419">
    <property type="entry name" value="SERINE/THREONINE-PROTEIN KINASE TOXIN HIPA"/>
    <property type="match status" value="1"/>
</dbReference>
<dbReference type="NCBIfam" id="TIGR03071">
    <property type="entry name" value="couple_hipA"/>
    <property type="match status" value="1"/>
</dbReference>
<evidence type="ECO:0000256" key="1">
    <source>
        <dbReference type="ARBA" id="ARBA00010164"/>
    </source>
</evidence>
<feature type="domain" description="HipA N-terminal subdomain 1" evidence="5">
    <location>
        <begin position="11"/>
        <end position="111"/>
    </location>
</feature>
<dbReference type="Pfam" id="PF13657">
    <property type="entry name" value="Couple_hipA"/>
    <property type="match status" value="1"/>
</dbReference>
<comment type="caution">
    <text evidence="6">The sequence shown here is derived from an EMBL/GenBank/DDBJ whole genome shotgun (WGS) entry which is preliminary data.</text>
</comment>
<feature type="domain" description="HipA-like C-terminal" evidence="4">
    <location>
        <begin position="158"/>
        <end position="409"/>
    </location>
</feature>
<dbReference type="RefSeq" id="WP_201697980.1">
    <property type="nucleotide sequence ID" value="NZ_CAJHCQ010000011.1"/>
</dbReference>
<evidence type="ECO:0000256" key="2">
    <source>
        <dbReference type="ARBA" id="ARBA00022679"/>
    </source>
</evidence>
<name>A0ABN7HZA7_9BURK</name>
<dbReference type="PANTHER" id="PTHR37419:SF1">
    <property type="entry name" value="SERINE_THREONINE-PROTEIN KINASE TOXIN HIPA"/>
    <property type="match status" value="1"/>
</dbReference>
<sequence length="447" mass="49156">MSARPRRPNRLDLWMNGLAVGYWESVRGNERLVYLDSWLDDEQGRPLSLSLPFTPGNQPWRGQMVADYFDNLLPDSDRIRRRIAARYQTGGTSPFELLAALGRDCVGALQILPAGVAPTSLRSIKGRVLSESDIAQLLRETTATPHAGEHDSVDSLRLSIAGAQEKTALLRHGGQWLLPEGSTPTTHILKLPLGLVGNMRADMRTSVENEWLCTQIIAAYGLPVAPCEIAQFEDTKALVVERFDRRLASDGKWIVRLPQEDLCQATGTSGLVKYEADGGPGIDAIMQVLDGSAQATADRRHFFVTQIVFWLLAATDGHAKNYSIALLPGSEYATTPLYDVLSAHPLIGRGRNHIPPQRVSLAMAVCGRNRHYRVEEIYPRHWIAQGQRVGFAMAEVEAMLAQVAAQTPRVIEAVSKQIPVDFPEDVADAVFAGMRRLAARLTAGLTI</sequence>
<dbReference type="InterPro" id="IPR052028">
    <property type="entry name" value="HipA_Ser/Thr_kinase"/>
</dbReference>
<evidence type="ECO:0000256" key="3">
    <source>
        <dbReference type="ARBA" id="ARBA00022777"/>
    </source>
</evidence>
<keyword evidence="3 6" id="KW-0418">Kinase</keyword>
<dbReference type="Proteomes" id="UP000656319">
    <property type="component" value="Unassembled WGS sequence"/>
</dbReference>
<accession>A0ABN7HZA7</accession>
<gene>
    <name evidence="6" type="primary">hipA_1</name>
    <name evidence="6" type="ORF">LMG27952_04367</name>
</gene>
<evidence type="ECO:0000313" key="7">
    <source>
        <dbReference type="Proteomes" id="UP000656319"/>
    </source>
</evidence>
<evidence type="ECO:0000259" key="4">
    <source>
        <dbReference type="Pfam" id="PF07804"/>
    </source>
</evidence>